<dbReference type="GO" id="GO:0005737">
    <property type="term" value="C:cytoplasm"/>
    <property type="evidence" value="ECO:0007669"/>
    <property type="project" value="TreeGrafter"/>
</dbReference>
<dbReference type="PANTHER" id="PTHR11845">
    <property type="entry name" value="5'-DEOXYNUCLEOTIDASE HDDC2"/>
    <property type="match status" value="1"/>
</dbReference>
<dbReference type="Gene3D" id="1.10.3210.10">
    <property type="entry name" value="Hypothetical protein af1432"/>
    <property type="match status" value="1"/>
</dbReference>
<dbReference type="CDD" id="cd00077">
    <property type="entry name" value="HDc"/>
    <property type="match status" value="1"/>
</dbReference>
<dbReference type="SMART" id="SM00471">
    <property type="entry name" value="HDc"/>
    <property type="match status" value="1"/>
</dbReference>
<proteinExistence type="predicted"/>
<accession>E4L9E6</accession>
<feature type="domain" description="HD/PDEase" evidence="2">
    <location>
        <begin position="24"/>
        <end position="148"/>
    </location>
</feature>
<evidence type="ECO:0000313" key="3">
    <source>
        <dbReference type="EMBL" id="EFR42541.1"/>
    </source>
</evidence>
<dbReference type="OrthoDB" id="9812744at2"/>
<evidence type="ECO:0000256" key="1">
    <source>
        <dbReference type="ARBA" id="ARBA00022801"/>
    </source>
</evidence>
<dbReference type="Pfam" id="PF12917">
    <property type="entry name" value="YfbR-like"/>
    <property type="match status" value="1"/>
</dbReference>
<dbReference type="AlphaFoldDB" id="E4L9E6"/>
<dbReference type="RefSeq" id="WP_007554819.1">
    <property type="nucleotide sequence ID" value="NZ_AENT01000024.1"/>
</dbReference>
<evidence type="ECO:0000313" key="4">
    <source>
        <dbReference type="Proteomes" id="UP000004594"/>
    </source>
</evidence>
<comment type="caution">
    <text evidence="3">The sequence shown here is derived from an EMBL/GenBank/DDBJ whole genome shotgun (WGS) entry which is preliminary data.</text>
</comment>
<sequence>MNAFFAYVARMKYIRRWGLMRNSFPENDAEHTLQTVMIAHGLAVIREKVFNEPCDAEHCGMLALYHDAGEVFTGDMPTPVKYFTEELHEKYAQIEDAARQRLLSTLPKELQETYRPYVADMEKDPLWPLAKAADVLSAFLKCAEEKQAGNTEFEEAYRTTKKKLENLKLKEVDWFMEHFAGSFLLTLDELNKM</sequence>
<protein>
    <submittedName>
        <fullName evidence="3">HD domain protein</fullName>
    </submittedName>
</protein>
<dbReference type="NCBIfam" id="NF003009">
    <property type="entry name" value="PRK03826.1"/>
    <property type="match status" value="1"/>
</dbReference>
<dbReference type="Proteomes" id="UP000004594">
    <property type="component" value="Unassembled WGS sequence"/>
</dbReference>
<dbReference type="eggNOG" id="COG1896">
    <property type="taxonomic scope" value="Bacteria"/>
</dbReference>
<dbReference type="EMBL" id="AENT01000024">
    <property type="protein sequence ID" value="EFR42541.1"/>
    <property type="molecule type" value="Genomic_DNA"/>
</dbReference>
<reference evidence="3 4" key="1">
    <citation type="submission" date="2010-11" db="EMBL/GenBank/DDBJ databases">
        <authorList>
            <person name="Durkin A.S."/>
            <person name="Madupu R."/>
            <person name="Torralba M."/>
            <person name="Gillis M."/>
            <person name="Methe B."/>
            <person name="Sutton G."/>
            <person name="Nelson K.E."/>
        </authorList>
    </citation>
    <scope>NUCLEOTIDE SEQUENCE [LARGE SCALE GENOMIC DNA]</scope>
    <source>
        <strain evidence="3 4">UPII 345-E</strain>
    </source>
</reference>
<evidence type="ECO:0000259" key="2">
    <source>
        <dbReference type="SMART" id="SM00471"/>
    </source>
</evidence>
<gene>
    <name evidence="3" type="ORF">HMPREF9220_0370</name>
</gene>
<keyword evidence="1" id="KW-0378">Hydrolase</keyword>
<dbReference type="InterPro" id="IPR003607">
    <property type="entry name" value="HD/PDEase_dom"/>
</dbReference>
<dbReference type="SUPFAM" id="SSF109604">
    <property type="entry name" value="HD-domain/PDEase-like"/>
    <property type="match status" value="1"/>
</dbReference>
<organism evidence="3 4">
    <name type="scientific">Dialister micraerophilus UPII 345-E</name>
    <dbReference type="NCBI Taxonomy" id="910314"/>
    <lineage>
        <taxon>Bacteria</taxon>
        <taxon>Bacillati</taxon>
        <taxon>Bacillota</taxon>
        <taxon>Negativicutes</taxon>
        <taxon>Veillonellales</taxon>
        <taxon>Veillonellaceae</taxon>
        <taxon>Dialister</taxon>
    </lineage>
</organism>
<dbReference type="InterPro" id="IPR039356">
    <property type="entry name" value="YfbR/HDDC2"/>
</dbReference>
<name>E4L9E6_9FIRM</name>
<dbReference type="PANTHER" id="PTHR11845:SF13">
    <property type="entry name" value="5'-DEOXYNUCLEOTIDASE HDDC2"/>
    <property type="match status" value="1"/>
</dbReference>
<dbReference type="GO" id="GO:0002953">
    <property type="term" value="F:5'-deoxynucleotidase activity"/>
    <property type="evidence" value="ECO:0007669"/>
    <property type="project" value="InterPro"/>
</dbReference>